<dbReference type="EMBL" id="BMXY01000005">
    <property type="protein sequence ID" value="GGZ72015.1"/>
    <property type="molecule type" value="Genomic_DNA"/>
</dbReference>
<proteinExistence type="predicted"/>
<gene>
    <name evidence="1" type="ORF">GCM10008101_27810</name>
</gene>
<protein>
    <submittedName>
        <fullName evidence="1">Uncharacterized protein</fullName>
    </submittedName>
</protein>
<keyword evidence="2" id="KW-1185">Reference proteome</keyword>
<reference evidence="2" key="1">
    <citation type="journal article" date="2019" name="Int. J. Syst. Evol. Microbiol.">
        <title>The Global Catalogue of Microorganisms (GCM) 10K type strain sequencing project: providing services to taxonomists for standard genome sequencing and annotation.</title>
        <authorList>
            <consortium name="The Broad Institute Genomics Platform"/>
            <consortium name="The Broad Institute Genome Sequencing Center for Infectious Disease"/>
            <person name="Wu L."/>
            <person name="Ma J."/>
        </authorList>
    </citation>
    <scope>NUCLEOTIDE SEQUENCE [LARGE SCALE GENOMIC DNA]</scope>
    <source>
        <strain evidence="2">KCTC 22558</strain>
    </source>
</reference>
<evidence type="ECO:0000313" key="1">
    <source>
        <dbReference type="EMBL" id="GGZ72015.1"/>
    </source>
</evidence>
<evidence type="ECO:0000313" key="2">
    <source>
        <dbReference type="Proteomes" id="UP000643403"/>
    </source>
</evidence>
<name>A0ABQ3CAE6_9GAMM</name>
<accession>A0ABQ3CAE6</accession>
<dbReference type="Proteomes" id="UP000643403">
    <property type="component" value="Unassembled WGS sequence"/>
</dbReference>
<sequence>MPCRYVEWHKAGRDLVAAGLDSSSKCECFAFRHKRRDMQTTKAFTVAKSATMDSGLQRIHAFYRKLAAYALLTSTAYARLTREQLAQADGSSIS</sequence>
<organism evidence="1 2">
    <name type="scientific">Cognatilysobacter xinjiangensis</name>
    <dbReference type="NCBI Taxonomy" id="546892"/>
    <lineage>
        <taxon>Bacteria</taxon>
        <taxon>Pseudomonadati</taxon>
        <taxon>Pseudomonadota</taxon>
        <taxon>Gammaproteobacteria</taxon>
        <taxon>Lysobacterales</taxon>
        <taxon>Lysobacteraceae</taxon>
        <taxon>Cognatilysobacter</taxon>
    </lineage>
</organism>
<comment type="caution">
    <text evidence="1">The sequence shown here is derived from an EMBL/GenBank/DDBJ whole genome shotgun (WGS) entry which is preliminary data.</text>
</comment>